<evidence type="ECO:0000313" key="3">
    <source>
        <dbReference type="Proteomes" id="UP000502823"/>
    </source>
</evidence>
<feature type="region of interest" description="Disordered" evidence="1">
    <location>
        <begin position="1"/>
        <end position="80"/>
    </location>
</feature>
<evidence type="ECO:0000256" key="1">
    <source>
        <dbReference type="SAM" id="MobiDB-lite"/>
    </source>
</evidence>
<comment type="caution">
    <text evidence="2">The sequence shown here is derived from an EMBL/GenBank/DDBJ whole genome shotgun (WGS) entry which is preliminary data.</text>
</comment>
<sequence>MFGKRKAEDISEESGNKQSKTDKKERTEDINVKEEENGETESPVSSANNDNENGSQDGFASAGTCDRKDDRDVASSTQLY</sequence>
<feature type="compositionally biased region" description="Basic and acidic residues" evidence="1">
    <location>
        <begin position="19"/>
        <end position="35"/>
    </location>
</feature>
<feature type="compositionally biased region" description="Polar residues" evidence="1">
    <location>
        <begin position="40"/>
        <end position="58"/>
    </location>
</feature>
<dbReference type="Proteomes" id="UP000502823">
    <property type="component" value="Unassembled WGS sequence"/>
</dbReference>
<dbReference type="AlphaFoldDB" id="A0A6L2Q816"/>
<dbReference type="InParanoid" id="A0A6L2Q816"/>
<dbReference type="OrthoDB" id="10446506at2759"/>
<gene>
    <name evidence="2" type="ORF">Cfor_01420</name>
</gene>
<proteinExistence type="predicted"/>
<dbReference type="EMBL" id="BLKM01001489">
    <property type="protein sequence ID" value="GFG40070.1"/>
    <property type="molecule type" value="Genomic_DNA"/>
</dbReference>
<reference evidence="3" key="1">
    <citation type="submission" date="2020-01" db="EMBL/GenBank/DDBJ databases">
        <title>Draft genome sequence of the Termite Coptotermes fromosanus.</title>
        <authorList>
            <person name="Itakura S."/>
            <person name="Yosikawa Y."/>
            <person name="Umezawa K."/>
        </authorList>
    </citation>
    <scope>NUCLEOTIDE SEQUENCE [LARGE SCALE GENOMIC DNA]</scope>
</reference>
<keyword evidence="3" id="KW-1185">Reference proteome</keyword>
<organism evidence="2 3">
    <name type="scientific">Coptotermes formosanus</name>
    <name type="common">Formosan subterranean termite</name>
    <dbReference type="NCBI Taxonomy" id="36987"/>
    <lineage>
        <taxon>Eukaryota</taxon>
        <taxon>Metazoa</taxon>
        <taxon>Ecdysozoa</taxon>
        <taxon>Arthropoda</taxon>
        <taxon>Hexapoda</taxon>
        <taxon>Insecta</taxon>
        <taxon>Pterygota</taxon>
        <taxon>Neoptera</taxon>
        <taxon>Polyneoptera</taxon>
        <taxon>Dictyoptera</taxon>
        <taxon>Blattodea</taxon>
        <taxon>Blattoidea</taxon>
        <taxon>Termitoidae</taxon>
        <taxon>Rhinotermitidae</taxon>
        <taxon>Coptotermes</taxon>
    </lineage>
</organism>
<evidence type="ECO:0000313" key="2">
    <source>
        <dbReference type="EMBL" id="GFG40070.1"/>
    </source>
</evidence>
<accession>A0A6L2Q816</accession>
<protein>
    <submittedName>
        <fullName evidence="2">Uncharacterized protein</fullName>
    </submittedName>
</protein>
<name>A0A6L2Q816_COPFO</name>